<dbReference type="EMBL" id="DXCM01000035">
    <property type="protein sequence ID" value="HIY92450.1"/>
    <property type="molecule type" value="Genomic_DNA"/>
</dbReference>
<dbReference type="InterPro" id="IPR001279">
    <property type="entry name" value="Metallo-B-lactamas"/>
</dbReference>
<accession>A0A9D1ZMF9</accession>
<dbReference type="SMART" id="SM00849">
    <property type="entry name" value="Lactamase_B"/>
    <property type="match status" value="1"/>
</dbReference>
<dbReference type="PANTHER" id="PTHR42951">
    <property type="entry name" value="METALLO-BETA-LACTAMASE DOMAIN-CONTAINING"/>
    <property type="match status" value="1"/>
</dbReference>
<organism evidence="2 3">
    <name type="scientific">Candidatus Companilactobacillus pullicola</name>
    <dbReference type="NCBI Taxonomy" id="2838523"/>
    <lineage>
        <taxon>Bacteria</taxon>
        <taxon>Bacillati</taxon>
        <taxon>Bacillota</taxon>
        <taxon>Bacilli</taxon>
        <taxon>Lactobacillales</taxon>
        <taxon>Lactobacillaceae</taxon>
        <taxon>Companilactobacillus</taxon>
    </lineage>
</organism>
<dbReference type="Proteomes" id="UP000824013">
    <property type="component" value="Unassembled WGS sequence"/>
</dbReference>
<sequence>MTEYFTTKKLNDHLILIQTVTGEDLYFIQGEKHAVLIDTSVGMSPLKPLIDGLARTDYDIILSHGHIDHAMGAIEFLPEHKVYMNLADRLVYDGMADLKQRTEYTKMSIPETIDYNDLPIAPVNAVHADDEFHNLVDGEIFDLGGIHIQAFSFPGHTPGMMALLLKEDRILITGDGANRSTFVWDNYAPSLHSYLSSLKELQRRTDGLYDHIFITHGNYEVSPMLLQNLINLCADIFAGKVDNIPFEFMGNKALIAKKIDFSIPGYPKRIDGGDGNIFYNPNNL</sequence>
<dbReference type="SUPFAM" id="SSF56281">
    <property type="entry name" value="Metallo-hydrolase/oxidoreductase"/>
    <property type="match status" value="1"/>
</dbReference>
<evidence type="ECO:0000313" key="3">
    <source>
        <dbReference type="Proteomes" id="UP000824013"/>
    </source>
</evidence>
<protein>
    <submittedName>
        <fullName evidence="2">MBL fold metallo-hydrolase</fullName>
    </submittedName>
</protein>
<dbReference type="InterPro" id="IPR036866">
    <property type="entry name" value="RibonucZ/Hydroxyglut_hydro"/>
</dbReference>
<proteinExistence type="predicted"/>
<evidence type="ECO:0000313" key="2">
    <source>
        <dbReference type="EMBL" id="HIY92450.1"/>
    </source>
</evidence>
<dbReference type="AlphaFoldDB" id="A0A9D1ZMF9"/>
<dbReference type="Pfam" id="PF00753">
    <property type="entry name" value="Lactamase_B"/>
    <property type="match status" value="1"/>
</dbReference>
<evidence type="ECO:0000259" key="1">
    <source>
        <dbReference type="SMART" id="SM00849"/>
    </source>
</evidence>
<dbReference type="PANTHER" id="PTHR42951:SF22">
    <property type="entry name" value="METALLO BETA-LACTAMASE SUPERFAMILY LIPOPROTEIN"/>
    <property type="match status" value="1"/>
</dbReference>
<dbReference type="Gene3D" id="3.60.15.10">
    <property type="entry name" value="Ribonuclease Z/Hydroxyacylglutathione hydrolase-like"/>
    <property type="match status" value="1"/>
</dbReference>
<feature type="domain" description="Metallo-beta-lactamase" evidence="1">
    <location>
        <begin position="22"/>
        <end position="216"/>
    </location>
</feature>
<dbReference type="InterPro" id="IPR050855">
    <property type="entry name" value="NDM-1-like"/>
</dbReference>
<reference evidence="2" key="2">
    <citation type="submission" date="2021-04" db="EMBL/GenBank/DDBJ databases">
        <authorList>
            <person name="Gilroy R."/>
        </authorList>
    </citation>
    <scope>NUCLEOTIDE SEQUENCE</scope>
    <source>
        <strain evidence="2">3204</strain>
    </source>
</reference>
<comment type="caution">
    <text evidence="2">The sequence shown here is derived from an EMBL/GenBank/DDBJ whole genome shotgun (WGS) entry which is preliminary data.</text>
</comment>
<reference evidence="2" key="1">
    <citation type="journal article" date="2021" name="PeerJ">
        <title>Extensive microbial diversity within the chicken gut microbiome revealed by metagenomics and culture.</title>
        <authorList>
            <person name="Gilroy R."/>
            <person name="Ravi A."/>
            <person name="Getino M."/>
            <person name="Pursley I."/>
            <person name="Horton D.L."/>
            <person name="Alikhan N.F."/>
            <person name="Baker D."/>
            <person name="Gharbi K."/>
            <person name="Hall N."/>
            <person name="Watson M."/>
            <person name="Adriaenssens E.M."/>
            <person name="Foster-Nyarko E."/>
            <person name="Jarju S."/>
            <person name="Secka A."/>
            <person name="Antonio M."/>
            <person name="Oren A."/>
            <person name="Chaudhuri R.R."/>
            <person name="La Ragione R."/>
            <person name="Hildebrand F."/>
            <person name="Pallen M.J."/>
        </authorList>
    </citation>
    <scope>NUCLEOTIDE SEQUENCE</scope>
    <source>
        <strain evidence="2">3204</strain>
    </source>
</reference>
<gene>
    <name evidence="2" type="ORF">H9820_05835</name>
</gene>
<name>A0A9D1ZMF9_9LACO</name>